<comment type="caution">
    <text evidence="2">The sequence shown here is derived from an EMBL/GenBank/DDBJ whole genome shotgun (WGS) entry which is preliminary data.</text>
</comment>
<evidence type="ECO:0000313" key="3">
    <source>
        <dbReference type="Proteomes" id="UP001396898"/>
    </source>
</evidence>
<evidence type="ECO:0000313" key="2">
    <source>
        <dbReference type="EMBL" id="KAK8015872.1"/>
    </source>
</evidence>
<evidence type="ECO:0008006" key="4">
    <source>
        <dbReference type="Google" id="ProtNLM"/>
    </source>
</evidence>
<proteinExistence type="predicted"/>
<name>A0ABR1RLW6_9PEZI</name>
<dbReference type="EMBL" id="JAQQWI010000012">
    <property type="protein sequence ID" value="KAK8015872.1"/>
    <property type="molecule type" value="Genomic_DNA"/>
</dbReference>
<dbReference type="Proteomes" id="UP001396898">
    <property type="component" value="Unassembled WGS sequence"/>
</dbReference>
<feature type="region of interest" description="Disordered" evidence="1">
    <location>
        <begin position="234"/>
        <end position="296"/>
    </location>
</feature>
<feature type="compositionally biased region" description="Basic and acidic residues" evidence="1">
    <location>
        <begin position="240"/>
        <end position="250"/>
    </location>
</feature>
<sequence length="296" mass="32113">MGQPVHMRQKIPRTLFLPTLWREGPNQPLRSDYRPDNINAALETVNYEGVVNKEPAEIDKLLKVCQSPTGKGLFFLDLKCPSGKQLLSDLPKIGQGMLSYSGQLTETKMKDYREGVERGFKRPSEGSQTFEISHYEQKQAYHAPPPPALQPHQSEIASILDAGHLLTKTLLQHLHPSAAADLTSGTSPSDTGLKLCLQSAAVPENSVTEAPHTDIGLLTFVSYDVPYLELAEKVSSSGDKTTEGGGKPETEGYGVDLRPAPGRLRPRECGRRAPGRIQGGAARAAAPRGSAAWPET</sequence>
<feature type="compositionally biased region" description="Low complexity" evidence="1">
    <location>
        <begin position="275"/>
        <end position="296"/>
    </location>
</feature>
<evidence type="ECO:0000256" key="1">
    <source>
        <dbReference type="SAM" id="MobiDB-lite"/>
    </source>
</evidence>
<gene>
    <name evidence="2" type="ORF">PG991_008760</name>
</gene>
<keyword evidence="3" id="KW-1185">Reference proteome</keyword>
<organism evidence="2 3">
    <name type="scientific">Apiospora marii</name>
    <dbReference type="NCBI Taxonomy" id="335849"/>
    <lineage>
        <taxon>Eukaryota</taxon>
        <taxon>Fungi</taxon>
        <taxon>Dikarya</taxon>
        <taxon>Ascomycota</taxon>
        <taxon>Pezizomycotina</taxon>
        <taxon>Sordariomycetes</taxon>
        <taxon>Xylariomycetidae</taxon>
        <taxon>Amphisphaeriales</taxon>
        <taxon>Apiosporaceae</taxon>
        <taxon>Apiospora</taxon>
    </lineage>
</organism>
<reference evidence="2 3" key="1">
    <citation type="submission" date="2023-01" db="EMBL/GenBank/DDBJ databases">
        <title>Analysis of 21 Apiospora genomes using comparative genomics revels a genus with tremendous synthesis potential of carbohydrate active enzymes and secondary metabolites.</title>
        <authorList>
            <person name="Sorensen T."/>
        </authorList>
    </citation>
    <scope>NUCLEOTIDE SEQUENCE [LARGE SCALE GENOMIC DNA]</scope>
    <source>
        <strain evidence="2 3">CBS 20057</strain>
    </source>
</reference>
<protein>
    <recommendedName>
        <fullName evidence="4">Isopenicillin N synthase-like Fe(2+) 2OG dioxygenase domain-containing protein</fullName>
    </recommendedName>
</protein>
<accession>A0ABR1RLW6</accession>